<dbReference type="KEGG" id="fau:Fraau_1713"/>
<reference evidence="2" key="1">
    <citation type="submission" date="2012-02" db="EMBL/GenBank/DDBJ databases">
        <title>The complete genome of Frateuria aurantia DSM 6220.</title>
        <authorList>
            <consortium name="US DOE Joint Genome Institute (JGI-PGF)"/>
            <person name="Lucas S."/>
            <person name="Copeland A."/>
            <person name="Lapidus A."/>
            <person name="Glavina del Rio T."/>
            <person name="Dalin E."/>
            <person name="Tice H."/>
            <person name="Bruce D."/>
            <person name="Goodwin L."/>
            <person name="Pitluck S."/>
            <person name="Peters L."/>
            <person name="Ovchinnikova G."/>
            <person name="Teshima H."/>
            <person name="Kyrpides N."/>
            <person name="Mavromatis K."/>
            <person name="Ivanova N."/>
            <person name="Brettin T."/>
            <person name="Detter J.C."/>
            <person name="Han C."/>
            <person name="Larimer F."/>
            <person name="Land M."/>
            <person name="Hauser L."/>
            <person name="Markowitz V."/>
            <person name="Cheng J.-F."/>
            <person name="Hugenholtz P."/>
            <person name="Woyke T."/>
            <person name="Wu D."/>
            <person name="Brambilla E."/>
            <person name="Klenk H.-P."/>
            <person name="Eisen J.A."/>
        </authorList>
    </citation>
    <scope>NUCLEOTIDE SEQUENCE</scope>
    <source>
        <strain evidence="2">DSM 6220</strain>
    </source>
</reference>
<dbReference type="Proteomes" id="UP000005234">
    <property type="component" value="Chromosome"/>
</dbReference>
<dbReference type="HOGENOM" id="CLU_053514_2_1_6"/>
<dbReference type="Pfam" id="PF02698">
    <property type="entry name" value="DUF218"/>
    <property type="match status" value="1"/>
</dbReference>
<dbReference type="EMBL" id="CP003350">
    <property type="protein sequence ID" value="AFC86122.1"/>
    <property type="molecule type" value="Genomic_DNA"/>
</dbReference>
<dbReference type="STRING" id="767434.Fraau_1713"/>
<dbReference type="OrthoDB" id="9809813at2"/>
<dbReference type="GO" id="GO:0043164">
    <property type="term" value="P:Gram-negative-bacterium-type cell wall biogenesis"/>
    <property type="evidence" value="ECO:0007669"/>
    <property type="project" value="TreeGrafter"/>
</dbReference>
<dbReference type="InterPro" id="IPR003848">
    <property type="entry name" value="DUF218"/>
</dbReference>
<dbReference type="AlphaFoldDB" id="H8KYQ1"/>
<dbReference type="CDD" id="cd06259">
    <property type="entry name" value="YdcF-like"/>
    <property type="match status" value="1"/>
</dbReference>
<dbReference type="eggNOG" id="COG1434">
    <property type="taxonomic scope" value="Bacteria"/>
</dbReference>
<dbReference type="PANTHER" id="PTHR30336">
    <property type="entry name" value="INNER MEMBRANE PROTEIN, PROBABLE PERMEASE"/>
    <property type="match status" value="1"/>
</dbReference>
<evidence type="ECO:0000259" key="1">
    <source>
        <dbReference type="Pfam" id="PF02698"/>
    </source>
</evidence>
<accession>H8KYQ1</accession>
<dbReference type="InterPro" id="IPR014729">
    <property type="entry name" value="Rossmann-like_a/b/a_fold"/>
</dbReference>
<evidence type="ECO:0000313" key="3">
    <source>
        <dbReference type="Proteomes" id="UP000005234"/>
    </source>
</evidence>
<dbReference type="GO" id="GO:0005886">
    <property type="term" value="C:plasma membrane"/>
    <property type="evidence" value="ECO:0007669"/>
    <property type="project" value="TreeGrafter"/>
</dbReference>
<dbReference type="GO" id="GO:0000270">
    <property type="term" value="P:peptidoglycan metabolic process"/>
    <property type="evidence" value="ECO:0007669"/>
    <property type="project" value="TreeGrafter"/>
</dbReference>
<organism evidence="2 3">
    <name type="scientific">Frateuria aurantia (strain ATCC 33424 / DSM 6220 / KCTC 2777 / LMG 1558 / NBRC 3245 / NCIMB 13370)</name>
    <name type="common">Acetobacter aurantius</name>
    <dbReference type="NCBI Taxonomy" id="767434"/>
    <lineage>
        <taxon>Bacteria</taxon>
        <taxon>Pseudomonadati</taxon>
        <taxon>Pseudomonadota</taxon>
        <taxon>Gammaproteobacteria</taxon>
        <taxon>Lysobacterales</taxon>
        <taxon>Rhodanobacteraceae</taxon>
        <taxon>Frateuria</taxon>
    </lineage>
</organism>
<keyword evidence="3" id="KW-1185">Reference proteome</keyword>
<feature type="domain" description="DUF218" evidence="1">
    <location>
        <begin position="69"/>
        <end position="233"/>
    </location>
</feature>
<gene>
    <name evidence="2" type="ordered locus">Fraau_1713</name>
</gene>
<dbReference type="InterPro" id="IPR051599">
    <property type="entry name" value="Cell_Envelope_Assoc"/>
</dbReference>
<dbReference type="RefSeq" id="WP_014403127.1">
    <property type="nucleotide sequence ID" value="NC_017033.1"/>
</dbReference>
<evidence type="ECO:0000313" key="2">
    <source>
        <dbReference type="EMBL" id="AFC86122.1"/>
    </source>
</evidence>
<dbReference type="PANTHER" id="PTHR30336:SF4">
    <property type="entry name" value="ENVELOPE BIOGENESIS FACTOR ELYC"/>
    <property type="match status" value="1"/>
</dbReference>
<name>H8KYQ1_FRAAD</name>
<proteinExistence type="predicted"/>
<dbReference type="Gene3D" id="3.40.50.620">
    <property type="entry name" value="HUPs"/>
    <property type="match status" value="1"/>
</dbReference>
<sequence length="247" mass="26741">MILAAALGLCLLAWGALALRRRPLALGSVLLAVAGLLVAGEGWTARLLMDPLQRPWLAPPVVAWQPRNTIVMLGAGEVRLLQDTQSSMQPGLFAYPRLAKTMALYHDCARESRQCTVLLSGGDPLRLGASEAATYAHALQAMGLPATDLLLETRSLNTRQNATFTAELLRQHPSGQLLLVTSAYHMRRARACFLAHGLHVVPVASDVLQPGPGGLPSSYNLTLSDLALHEWGGWLRDRLLVWLGRPL</sequence>
<protein>
    <recommendedName>
        <fullName evidence="1">DUF218 domain-containing protein</fullName>
    </recommendedName>
</protein>